<dbReference type="PANTHER" id="PTHR10039">
    <property type="entry name" value="AMELOGENIN"/>
    <property type="match status" value="1"/>
</dbReference>
<dbReference type="EMBL" id="JAGPNK010000005">
    <property type="protein sequence ID" value="KAH7320655.1"/>
    <property type="molecule type" value="Genomic_DNA"/>
</dbReference>
<sequence>MKMHNRAIGVAALLAAVAPYVHAVGCGGLQTCPNLGSINPTDDYECILANNPLYEIMECVSLDASLQEKEICRAHDDGNPYTHEDEFFVDGQMYGHTMNQRGEFCIKPRDVLLLAGSQCRGAGVVGALQACPQSDPRFLSCLCEIGAADAGHHLPDPPRRDNLCQDSQYNRRRGGLRPWVDLPQGNPSKVGLEEVGLEGDPSQECALDPGAFDQGQLKKRQRNRIPPMGPRPRCSSVARGVLKYAQGAGFYVDVAGRPVYPNGVVGPIPLPYFDDYYPEHNLAKRCYVGPVEPILYCVHWPTETPIELDYDPGERNLIQYSASYDEKDATRTEAPLVTEVTEVPDVPTEALTVTFADAAVVSTTTSEDLPAETGERTGESAGIVFLGTPHHGSALARWGLWMSQMARLVRSSQTNPEIIRVLQSNSEELARIQDSFHAALLARRPTGLEPIDITCCYEELPMGRVGLIVPQESAVLPGYIQIGIRADHSHMTKFQTTEDAGFVAVTSELDRWIKQAGRVAEKGNRAADANDLETQGGFDNIPTYASSGWLFQHEIYRRWTQPHSSKDVAAGLLTIKGNPGAGKSVLMKEAIHSLESEAFTLIGCYSFRPSSHSDDSSPVESSNTSFYRCLLGQMLDQAPTKPWDDVRKWAKQIQAGTDMASIFSVFQLQTALRNIILSNKKGKDMSSLRIRIFVDAINYCTEESPLETQTDHDAGMLKVLEFISNLTSTALDCGVDIGVCVSRQYFPDFGAAEPKTSIIEVEKHNQPDVHQFIVAQLGKLGDRMMEQQLSRKLRLQIADGFLWATLVTREILKNRHRGLDFLLGIIDKVPPSLDTMYERTLTTFKGAGSKWTPLLFQVALGALKPMTPDQFRVALAFTAPMEFESFEEWEMSDIGLRPGETFESLIRHDSFGLLEVANVQVPVNLTSRTTTRCLVRFIHSSVVTFLRERNHRGPLHQDLASHTAEHCHLRLFESCVNTIDFFGSNKSNEQTGFLDYAYEFWTQHARRSGVLINTLTELPYFISNCKLRKAGLVIHEHSKRLLLSQARESVLLPYHENDALESDDKIPDISMLSLGPPPSMVVMLATMGCTDLLRVHMSKCRVCKKACSIDEGDPIQYKTAVKNALIGKWTEAASFLLDLNYNGNIDALVNGQTLLYGACYFRDVEVVKYLLSRGSDASISCDTAYEFPLHAAIALGFEDIIKLLLEADSEKTGQLFKMPRYDDNWTALHFAVDSGRSAYERTRILKVLLKLAPRGVGLLDIEDVDGYTPLELASQTGIGSIEEVLLNFQMEEDD</sequence>
<protein>
    <recommendedName>
        <fullName evidence="4">Nephrocystin 3-like N-terminal domain-containing protein</fullName>
    </recommendedName>
</protein>
<feature type="signal peptide" evidence="3">
    <location>
        <begin position="1"/>
        <end position="23"/>
    </location>
</feature>
<dbReference type="OrthoDB" id="416222at2759"/>
<dbReference type="Pfam" id="PF12796">
    <property type="entry name" value="Ank_2"/>
    <property type="match status" value="1"/>
</dbReference>
<dbReference type="Pfam" id="PF24883">
    <property type="entry name" value="NPHP3_N"/>
    <property type="match status" value="1"/>
</dbReference>
<keyword evidence="2" id="KW-0040">ANK repeat</keyword>
<dbReference type="SUPFAM" id="SSF48403">
    <property type="entry name" value="Ankyrin repeat"/>
    <property type="match status" value="1"/>
</dbReference>
<evidence type="ECO:0000256" key="1">
    <source>
        <dbReference type="ARBA" id="ARBA00022737"/>
    </source>
</evidence>
<keyword evidence="3" id="KW-0732">Signal</keyword>
<dbReference type="Pfam" id="PF00023">
    <property type="entry name" value="Ank"/>
    <property type="match status" value="1"/>
</dbReference>
<dbReference type="InterPro" id="IPR036770">
    <property type="entry name" value="Ankyrin_rpt-contain_sf"/>
</dbReference>
<feature type="repeat" description="ANK" evidence="2">
    <location>
        <begin position="1150"/>
        <end position="1182"/>
    </location>
</feature>
<dbReference type="PANTHER" id="PTHR10039:SF5">
    <property type="entry name" value="NACHT DOMAIN-CONTAINING PROTEIN"/>
    <property type="match status" value="1"/>
</dbReference>
<dbReference type="SMART" id="SM00248">
    <property type="entry name" value="ANK"/>
    <property type="match status" value="3"/>
</dbReference>
<feature type="chain" id="PRO_5035469273" description="Nephrocystin 3-like N-terminal domain-containing protein" evidence="3">
    <location>
        <begin position="24"/>
        <end position="1294"/>
    </location>
</feature>
<evidence type="ECO:0000313" key="5">
    <source>
        <dbReference type="EMBL" id="KAH7320655.1"/>
    </source>
</evidence>
<evidence type="ECO:0000256" key="2">
    <source>
        <dbReference type="PROSITE-ProRule" id="PRU00023"/>
    </source>
</evidence>
<keyword evidence="6" id="KW-1185">Reference proteome</keyword>
<dbReference type="Proteomes" id="UP000813444">
    <property type="component" value="Unassembled WGS sequence"/>
</dbReference>
<dbReference type="PROSITE" id="PS50088">
    <property type="entry name" value="ANK_REPEAT"/>
    <property type="match status" value="1"/>
</dbReference>
<evidence type="ECO:0000256" key="3">
    <source>
        <dbReference type="SAM" id="SignalP"/>
    </source>
</evidence>
<dbReference type="InterPro" id="IPR002110">
    <property type="entry name" value="Ankyrin_rpt"/>
</dbReference>
<dbReference type="InterPro" id="IPR056884">
    <property type="entry name" value="NPHP3-like_N"/>
</dbReference>
<organism evidence="5 6">
    <name type="scientific">Stachybotrys elegans</name>
    <dbReference type="NCBI Taxonomy" id="80388"/>
    <lineage>
        <taxon>Eukaryota</taxon>
        <taxon>Fungi</taxon>
        <taxon>Dikarya</taxon>
        <taxon>Ascomycota</taxon>
        <taxon>Pezizomycotina</taxon>
        <taxon>Sordariomycetes</taxon>
        <taxon>Hypocreomycetidae</taxon>
        <taxon>Hypocreales</taxon>
        <taxon>Stachybotryaceae</taxon>
        <taxon>Stachybotrys</taxon>
    </lineage>
</organism>
<accession>A0A8K0SS88</accession>
<proteinExistence type="predicted"/>
<evidence type="ECO:0000259" key="4">
    <source>
        <dbReference type="Pfam" id="PF24883"/>
    </source>
</evidence>
<keyword evidence="1" id="KW-0677">Repeat</keyword>
<reference evidence="5" key="1">
    <citation type="journal article" date="2021" name="Nat. Commun.">
        <title>Genetic determinants of endophytism in the Arabidopsis root mycobiome.</title>
        <authorList>
            <person name="Mesny F."/>
            <person name="Miyauchi S."/>
            <person name="Thiergart T."/>
            <person name="Pickel B."/>
            <person name="Atanasova L."/>
            <person name="Karlsson M."/>
            <person name="Huettel B."/>
            <person name="Barry K.W."/>
            <person name="Haridas S."/>
            <person name="Chen C."/>
            <person name="Bauer D."/>
            <person name="Andreopoulos W."/>
            <person name="Pangilinan J."/>
            <person name="LaButti K."/>
            <person name="Riley R."/>
            <person name="Lipzen A."/>
            <person name="Clum A."/>
            <person name="Drula E."/>
            <person name="Henrissat B."/>
            <person name="Kohler A."/>
            <person name="Grigoriev I.V."/>
            <person name="Martin F.M."/>
            <person name="Hacquard S."/>
        </authorList>
    </citation>
    <scope>NUCLEOTIDE SEQUENCE</scope>
    <source>
        <strain evidence="5">MPI-CAGE-CH-0235</strain>
    </source>
</reference>
<gene>
    <name evidence="5" type="ORF">B0I35DRAFT_510509</name>
</gene>
<dbReference type="PROSITE" id="PS50297">
    <property type="entry name" value="ANK_REP_REGION"/>
    <property type="match status" value="1"/>
</dbReference>
<name>A0A8K0SS88_9HYPO</name>
<dbReference type="Gene3D" id="1.25.40.20">
    <property type="entry name" value="Ankyrin repeat-containing domain"/>
    <property type="match status" value="1"/>
</dbReference>
<comment type="caution">
    <text evidence="5">The sequence shown here is derived from an EMBL/GenBank/DDBJ whole genome shotgun (WGS) entry which is preliminary data.</text>
</comment>
<evidence type="ECO:0000313" key="6">
    <source>
        <dbReference type="Proteomes" id="UP000813444"/>
    </source>
</evidence>
<feature type="domain" description="Nephrocystin 3-like N-terminal" evidence="4">
    <location>
        <begin position="548"/>
        <end position="705"/>
    </location>
</feature>